<proteinExistence type="predicted"/>
<name>A0ACB9EQH0_9ASTR</name>
<accession>A0ACB9EQH0</accession>
<comment type="caution">
    <text evidence="1">The sequence shown here is derived from an EMBL/GenBank/DDBJ whole genome shotgun (WGS) entry which is preliminary data.</text>
</comment>
<protein>
    <submittedName>
        <fullName evidence="1">Uncharacterized protein</fullName>
    </submittedName>
</protein>
<sequence>MFAFSLPFLFVLLSTTTTTAQPYKPTDIFFLNCGSSTPSGSSSEPRWDGDEHSNFVPSNIRTISFSSAPDRLDASLLQPPYSNARVFKTSSFTYTFPVSQGPKFLRLHFYPATYSDLDTKQSFFSVSSNGYTLLTNFNAFLTLSFLRSRTNATNARVVKEFLIYVKDTQILNVTFTPSPNSYAFINGIEIVSMPENLYFNANTPKYVDINTGPVIDNNTGLETIYRLNMGGERISADNDTGMYRSWDQDNNYLHGNLTGLRPVTNNSIMYTMETPSYTAPELVYQTQRSMGKLFNNNYLTWILPVDSGFYYMLRLHFCNIIPQYTKSGEVVFMIFFNRQTAEQELDISFWAQHSGYPVFKDYIVFVNDPDGSRSKQDFWLGIHPSYVGRTLE</sequence>
<evidence type="ECO:0000313" key="2">
    <source>
        <dbReference type="Proteomes" id="UP001056120"/>
    </source>
</evidence>
<reference evidence="1 2" key="2">
    <citation type="journal article" date="2022" name="Mol. Ecol. Resour.">
        <title>The genomes of chicory, endive, great burdock and yacon provide insights into Asteraceae paleo-polyploidization history and plant inulin production.</title>
        <authorList>
            <person name="Fan W."/>
            <person name="Wang S."/>
            <person name="Wang H."/>
            <person name="Wang A."/>
            <person name="Jiang F."/>
            <person name="Liu H."/>
            <person name="Zhao H."/>
            <person name="Xu D."/>
            <person name="Zhang Y."/>
        </authorList>
    </citation>
    <scope>NUCLEOTIDE SEQUENCE [LARGE SCALE GENOMIC DNA]</scope>
    <source>
        <strain evidence="2">cv. Yunnan</strain>
        <tissue evidence="1">Leaves</tissue>
    </source>
</reference>
<reference evidence="2" key="1">
    <citation type="journal article" date="2022" name="Mol. Ecol. Resour.">
        <title>The genomes of chicory, endive, great burdock and yacon provide insights into Asteraceae palaeo-polyploidization history and plant inulin production.</title>
        <authorList>
            <person name="Fan W."/>
            <person name="Wang S."/>
            <person name="Wang H."/>
            <person name="Wang A."/>
            <person name="Jiang F."/>
            <person name="Liu H."/>
            <person name="Zhao H."/>
            <person name="Xu D."/>
            <person name="Zhang Y."/>
        </authorList>
    </citation>
    <scope>NUCLEOTIDE SEQUENCE [LARGE SCALE GENOMIC DNA]</scope>
    <source>
        <strain evidence="2">cv. Yunnan</strain>
    </source>
</reference>
<organism evidence="1 2">
    <name type="scientific">Smallanthus sonchifolius</name>
    <dbReference type="NCBI Taxonomy" id="185202"/>
    <lineage>
        <taxon>Eukaryota</taxon>
        <taxon>Viridiplantae</taxon>
        <taxon>Streptophyta</taxon>
        <taxon>Embryophyta</taxon>
        <taxon>Tracheophyta</taxon>
        <taxon>Spermatophyta</taxon>
        <taxon>Magnoliopsida</taxon>
        <taxon>eudicotyledons</taxon>
        <taxon>Gunneridae</taxon>
        <taxon>Pentapetalae</taxon>
        <taxon>asterids</taxon>
        <taxon>campanulids</taxon>
        <taxon>Asterales</taxon>
        <taxon>Asteraceae</taxon>
        <taxon>Asteroideae</taxon>
        <taxon>Heliantheae alliance</taxon>
        <taxon>Millerieae</taxon>
        <taxon>Smallanthus</taxon>
    </lineage>
</organism>
<dbReference type="Proteomes" id="UP001056120">
    <property type="component" value="Linkage Group LG17"/>
</dbReference>
<gene>
    <name evidence="1" type="ORF">L1987_51258</name>
</gene>
<evidence type="ECO:0000313" key="1">
    <source>
        <dbReference type="EMBL" id="KAI3760858.1"/>
    </source>
</evidence>
<dbReference type="EMBL" id="CM042034">
    <property type="protein sequence ID" value="KAI3760858.1"/>
    <property type="molecule type" value="Genomic_DNA"/>
</dbReference>
<keyword evidence="2" id="KW-1185">Reference proteome</keyword>